<organism evidence="2 3">
    <name type="scientific">Streptomyces catenulae</name>
    <dbReference type="NCBI Taxonomy" id="66875"/>
    <lineage>
        <taxon>Bacteria</taxon>
        <taxon>Bacillati</taxon>
        <taxon>Actinomycetota</taxon>
        <taxon>Actinomycetes</taxon>
        <taxon>Kitasatosporales</taxon>
        <taxon>Streptomycetaceae</taxon>
        <taxon>Streptomyces</taxon>
    </lineage>
</organism>
<dbReference type="RefSeq" id="WP_078653789.1">
    <property type="nucleotide sequence ID" value="NZ_JBEZVI010000008.1"/>
</dbReference>
<feature type="region of interest" description="Disordered" evidence="1">
    <location>
        <begin position="685"/>
        <end position="711"/>
    </location>
</feature>
<comment type="caution">
    <text evidence="2">The sequence shown here is derived from an EMBL/GenBank/DDBJ whole genome shotgun (WGS) entry which is preliminary data.</text>
</comment>
<dbReference type="Pfam" id="PF13424">
    <property type="entry name" value="TPR_12"/>
    <property type="match status" value="1"/>
</dbReference>
<dbReference type="Proteomes" id="UP001550853">
    <property type="component" value="Unassembled WGS sequence"/>
</dbReference>
<dbReference type="PANTHER" id="PTHR47691:SF3">
    <property type="entry name" value="HTH-TYPE TRANSCRIPTIONAL REGULATOR RV0890C-RELATED"/>
    <property type="match status" value="1"/>
</dbReference>
<evidence type="ECO:0000313" key="3">
    <source>
        <dbReference type="Proteomes" id="UP001550853"/>
    </source>
</evidence>
<feature type="compositionally biased region" description="Basic and acidic residues" evidence="1">
    <location>
        <begin position="685"/>
        <end position="704"/>
    </location>
</feature>
<name>A0ABV2YYS8_9ACTN</name>
<feature type="region of interest" description="Disordered" evidence="1">
    <location>
        <begin position="27"/>
        <end position="50"/>
    </location>
</feature>
<dbReference type="PANTHER" id="PTHR47691">
    <property type="entry name" value="REGULATOR-RELATED"/>
    <property type="match status" value="1"/>
</dbReference>
<feature type="compositionally biased region" description="Pro residues" evidence="1">
    <location>
        <begin position="35"/>
        <end position="45"/>
    </location>
</feature>
<dbReference type="InterPro" id="IPR027417">
    <property type="entry name" value="P-loop_NTPase"/>
</dbReference>
<dbReference type="InterPro" id="IPR011990">
    <property type="entry name" value="TPR-like_helical_dom_sf"/>
</dbReference>
<sequence>MAEETRNSVGGQAHVNSLVQAGSVQELHVHQSHAPRPPCQLPPEVPHFTDRDDEQALVLRTVRDWERERPEVQRPLIVTLRGLRGVGKTTLGFRLARTLREGYPDGVLYVDLDGMRHDGGVSLSDVLARLLRDLGVTPEWVEPTFAGRAAQYWDRTQHRRLVVVIDNVRYASEAEPLLPASAGSVVILAGSRRLDDLEHAAAVELSLEPLREPDAVRLLLRIVNDPELSAAPRTAAELARLCAGSPAALRVAGRWVRRHRHRGWPRLLAGLTTELREKGVPDIEPVWDAAYRDLGPRARQLYRLLAAEAGEVLSEAAVAALLGAGRDAAEDALAELADTGLVDVVCDPAEEGAAGPPVRRPRMHPLVRAHALRRARDEGGPQETADGLRRVVAWYLRQAQRADAGAAGMRLTLAPAAPPVPGADDVDLTAPEPERKAVAHRWLTAERRALHTCVRIAHDAGWYDLAWALCEPLWTHLLDHPHSAESAVTFALGRDAAQRAEHLRATIRMRCQLARPLWEQRRFADAGRELTAAVHGAELLGREPEDRKLYASALEFRGRLGAESGRWADAVPDYLRSRTIHREIGNAYGAMLLTYQLGLAREALGELDLAEAELTAAYAAAQELGRDRMTARTVFALGRVEQRQGRADAARDRFGAALAAARRRGSTFEEARVLDALAALEEEAGRTEAAAGHRERAAAIRTREGGAAPAS</sequence>
<evidence type="ECO:0000256" key="1">
    <source>
        <dbReference type="SAM" id="MobiDB-lite"/>
    </source>
</evidence>
<dbReference type="SUPFAM" id="SSF48452">
    <property type="entry name" value="TPR-like"/>
    <property type="match status" value="1"/>
</dbReference>
<dbReference type="EMBL" id="JBEZVI010000008">
    <property type="protein sequence ID" value="MEU3710906.1"/>
    <property type="molecule type" value="Genomic_DNA"/>
</dbReference>
<protein>
    <submittedName>
        <fullName evidence="2">Tetratricopeptide repeat protein</fullName>
    </submittedName>
</protein>
<proteinExistence type="predicted"/>
<reference evidence="2 3" key="1">
    <citation type="submission" date="2024-06" db="EMBL/GenBank/DDBJ databases">
        <title>The Natural Products Discovery Center: Release of the First 8490 Sequenced Strains for Exploring Actinobacteria Biosynthetic Diversity.</title>
        <authorList>
            <person name="Kalkreuter E."/>
            <person name="Kautsar S.A."/>
            <person name="Yang D."/>
            <person name="Bader C.D."/>
            <person name="Teijaro C.N."/>
            <person name="Fluegel L."/>
            <person name="Davis C.M."/>
            <person name="Simpson J.R."/>
            <person name="Lauterbach L."/>
            <person name="Steele A.D."/>
            <person name="Gui C."/>
            <person name="Meng S."/>
            <person name="Li G."/>
            <person name="Viehrig K."/>
            <person name="Ye F."/>
            <person name="Su P."/>
            <person name="Kiefer A.F."/>
            <person name="Nichols A."/>
            <person name="Cepeda A.J."/>
            <person name="Yan W."/>
            <person name="Fan B."/>
            <person name="Jiang Y."/>
            <person name="Adhikari A."/>
            <person name="Zheng C.-J."/>
            <person name="Schuster L."/>
            <person name="Cowan T.M."/>
            <person name="Smanski M.J."/>
            <person name="Chevrette M.G."/>
            <person name="De Carvalho L.P.S."/>
            <person name="Shen B."/>
        </authorList>
    </citation>
    <scope>NUCLEOTIDE SEQUENCE [LARGE SCALE GENOMIC DNA]</scope>
    <source>
        <strain evidence="2 3">NPDC033039</strain>
    </source>
</reference>
<evidence type="ECO:0000313" key="2">
    <source>
        <dbReference type="EMBL" id="MEU3710906.1"/>
    </source>
</evidence>
<dbReference type="Gene3D" id="3.40.50.300">
    <property type="entry name" value="P-loop containing nucleotide triphosphate hydrolases"/>
    <property type="match status" value="1"/>
</dbReference>
<accession>A0ABV2YYS8</accession>
<gene>
    <name evidence="2" type="ORF">AB0E61_12525</name>
</gene>
<dbReference type="PRINTS" id="PR00364">
    <property type="entry name" value="DISEASERSIST"/>
</dbReference>
<keyword evidence="3" id="KW-1185">Reference proteome</keyword>
<dbReference type="SUPFAM" id="SSF52540">
    <property type="entry name" value="P-loop containing nucleoside triphosphate hydrolases"/>
    <property type="match status" value="1"/>
</dbReference>
<dbReference type="Gene3D" id="1.25.40.10">
    <property type="entry name" value="Tetratricopeptide repeat domain"/>
    <property type="match status" value="1"/>
</dbReference>